<evidence type="ECO:0000313" key="2">
    <source>
        <dbReference type="Proteomes" id="UP001165080"/>
    </source>
</evidence>
<protein>
    <submittedName>
        <fullName evidence="1">WD repeat-containing protein 91</fullName>
    </submittedName>
</protein>
<gene>
    <name evidence="1" type="primary">PLESTMB000091</name>
    <name evidence="1" type="ORF">PLESTB_001081100</name>
</gene>
<proteinExistence type="predicted"/>
<sequence length="124" mass="13108">MSLSVSVSVARPRCSHLGTFRGKLPFGIKPTGKVIEEPPQTASLTFNAAGQVEGYTMGYVMDRMVGNTNGLGGVFGLMWALGAPLPAPEGHPWSPSLQLRLVNSGVWLLQDPLPGLGTQNAFTT</sequence>
<reference evidence="1 2" key="1">
    <citation type="journal article" date="2023" name="Commun. Biol.">
        <title>Reorganization of the ancestral sex-determining regions during the evolution of trioecy in Pleodorina starrii.</title>
        <authorList>
            <person name="Takahashi K."/>
            <person name="Suzuki S."/>
            <person name="Kawai-Toyooka H."/>
            <person name="Yamamoto K."/>
            <person name="Hamaji T."/>
            <person name="Ootsuki R."/>
            <person name="Yamaguchi H."/>
            <person name="Kawachi M."/>
            <person name="Higashiyama T."/>
            <person name="Nozaki H."/>
        </authorList>
    </citation>
    <scope>NUCLEOTIDE SEQUENCE [LARGE SCALE GENOMIC DNA]</scope>
    <source>
        <strain evidence="1 2">NIES-4479</strain>
    </source>
</reference>
<accession>A0A9W6F574</accession>
<comment type="caution">
    <text evidence="1">The sequence shown here is derived from an EMBL/GenBank/DDBJ whole genome shotgun (WGS) entry which is preliminary data.</text>
</comment>
<dbReference type="Proteomes" id="UP001165080">
    <property type="component" value="Unassembled WGS sequence"/>
</dbReference>
<organism evidence="1 2">
    <name type="scientific">Pleodorina starrii</name>
    <dbReference type="NCBI Taxonomy" id="330485"/>
    <lineage>
        <taxon>Eukaryota</taxon>
        <taxon>Viridiplantae</taxon>
        <taxon>Chlorophyta</taxon>
        <taxon>core chlorophytes</taxon>
        <taxon>Chlorophyceae</taxon>
        <taxon>CS clade</taxon>
        <taxon>Chlamydomonadales</taxon>
        <taxon>Volvocaceae</taxon>
        <taxon>Pleodorina</taxon>
    </lineage>
</organism>
<evidence type="ECO:0000313" key="1">
    <source>
        <dbReference type="EMBL" id="GLC56220.1"/>
    </source>
</evidence>
<dbReference type="EMBL" id="BRXU01000015">
    <property type="protein sequence ID" value="GLC56220.1"/>
    <property type="molecule type" value="Genomic_DNA"/>
</dbReference>
<keyword evidence="2" id="KW-1185">Reference proteome</keyword>
<dbReference type="AlphaFoldDB" id="A0A9W6F574"/>
<name>A0A9W6F574_9CHLO</name>